<dbReference type="Proteomes" id="UP000499080">
    <property type="component" value="Unassembled WGS sequence"/>
</dbReference>
<dbReference type="AlphaFoldDB" id="A0A4Y1ZM32"/>
<proteinExistence type="predicted"/>
<keyword evidence="2" id="KW-1185">Reference proteome</keyword>
<gene>
    <name evidence="1" type="ORF">AVEN_156047_1</name>
</gene>
<evidence type="ECO:0000313" key="2">
    <source>
        <dbReference type="Proteomes" id="UP000499080"/>
    </source>
</evidence>
<reference evidence="1 2" key="1">
    <citation type="journal article" date="2019" name="Sci. Rep.">
        <title>Orb-weaving spider Araneus ventricosus genome elucidates the spidroin gene catalogue.</title>
        <authorList>
            <person name="Kono N."/>
            <person name="Nakamura H."/>
            <person name="Ohtoshi R."/>
            <person name="Moran D.A.P."/>
            <person name="Shinohara A."/>
            <person name="Yoshida Y."/>
            <person name="Fujiwara M."/>
            <person name="Mori M."/>
            <person name="Tomita M."/>
            <person name="Arakawa K."/>
        </authorList>
    </citation>
    <scope>NUCLEOTIDE SEQUENCE [LARGE SCALE GENOMIC DNA]</scope>
</reference>
<accession>A0A4Y1ZM32</accession>
<protein>
    <submittedName>
        <fullName evidence="1">Uncharacterized protein</fullName>
    </submittedName>
</protein>
<name>A0A4Y1ZM32_ARAVE</name>
<organism evidence="1 2">
    <name type="scientific">Araneus ventricosus</name>
    <name type="common">Orbweaver spider</name>
    <name type="synonym">Epeira ventricosa</name>
    <dbReference type="NCBI Taxonomy" id="182803"/>
    <lineage>
        <taxon>Eukaryota</taxon>
        <taxon>Metazoa</taxon>
        <taxon>Ecdysozoa</taxon>
        <taxon>Arthropoda</taxon>
        <taxon>Chelicerata</taxon>
        <taxon>Arachnida</taxon>
        <taxon>Araneae</taxon>
        <taxon>Araneomorphae</taxon>
        <taxon>Entelegynae</taxon>
        <taxon>Araneoidea</taxon>
        <taxon>Araneidae</taxon>
        <taxon>Araneus</taxon>
    </lineage>
</organism>
<dbReference type="EMBL" id="BGPR01075438">
    <property type="protein sequence ID" value="GBL55395.1"/>
    <property type="molecule type" value="Genomic_DNA"/>
</dbReference>
<sequence length="117" mass="13851">MAERRTKNHKITVLVFLDPDPSRDNICRDFPWMGRVARHNFCEIFEFYSVSHKRLEYRRVLLYPCKDNGRSVHGTVLWNEIFINVMVLLLNLAKLWHTTQAGVIVTDFRGAILDFEQ</sequence>
<evidence type="ECO:0000313" key="1">
    <source>
        <dbReference type="EMBL" id="GBL55395.1"/>
    </source>
</evidence>
<comment type="caution">
    <text evidence="1">The sequence shown here is derived from an EMBL/GenBank/DDBJ whole genome shotgun (WGS) entry which is preliminary data.</text>
</comment>